<evidence type="ECO:0000256" key="2">
    <source>
        <dbReference type="ARBA" id="ARBA00022692"/>
    </source>
</evidence>
<gene>
    <name evidence="8" type="ORF">FIBRA_05742</name>
</gene>
<feature type="transmembrane region" description="Helical" evidence="6">
    <location>
        <begin position="200"/>
        <end position="223"/>
    </location>
</feature>
<keyword evidence="9" id="KW-1185">Reference proteome</keyword>
<protein>
    <recommendedName>
        <fullName evidence="10">Mid2 domain-containing protein</fullName>
    </recommendedName>
</protein>
<dbReference type="Proteomes" id="UP000006352">
    <property type="component" value="Unassembled WGS sequence"/>
</dbReference>
<feature type="signal peptide" evidence="7">
    <location>
        <begin position="1"/>
        <end position="28"/>
    </location>
</feature>
<feature type="chain" id="PRO_5003778271" description="Mid2 domain-containing protein" evidence="7">
    <location>
        <begin position="29"/>
        <end position="486"/>
    </location>
</feature>
<reference evidence="8 9" key="1">
    <citation type="journal article" date="2012" name="Appl. Environ. Microbiol.">
        <title>Short-read sequencing for genomic analysis of the brown rot fungus Fibroporia radiculosa.</title>
        <authorList>
            <person name="Tang J.D."/>
            <person name="Perkins A.D."/>
            <person name="Sonstegard T.S."/>
            <person name="Schroeder S.G."/>
            <person name="Burgess S.C."/>
            <person name="Diehl S.V."/>
        </authorList>
    </citation>
    <scope>NUCLEOTIDE SEQUENCE [LARGE SCALE GENOMIC DNA]</scope>
    <source>
        <strain evidence="8 9">TFFH 294</strain>
    </source>
</reference>
<dbReference type="OrthoDB" id="2576541at2759"/>
<dbReference type="GeneID" id="24098515"/>
<feature type="compositionally biased region" description="Low complexity" evidence="5">
    <location>
        <begin position="52"/>
        <end position="153"/>
    </location>
</feature>
<dbReference type="GO" id="GO:0071944">
    <property type="term" value="C:cell periphery"/>
    <property type="evidence" value="ECO:0007669"/>
    <property type="project" value="UniProtKB-ARBA"/>
</dbReference>
<dbReference type="HOGENOM" id="CLU_053387_0_0_1"/>
<evidence type="ECO:0000256" key="5">
    <source>
        <dbReference type="SAM" id="MobiDB-lite"/>
    </source>
</evidence>
<evidence type="ECO:0000313" key="8">
    <source>
        <dbReference type="EMBL" id="CCM03604.1"/>
    </source>
</evidence>
<dbReference type="InParanoid" id="J4H3P5"/>
<dbReference type="GO" id="GO:0016020">
    <property type="term" value="C:membrane"/>
    <property type="evidence" value="ECO:0007669"/>
    <property type="project" value="UniProtKB-SubCell"/>
</dbReference>
<feature type="region of interest" description="Disordered" evidence="5">
    <location>
        <begin position="45"/>
        <end position="158"/>
    </location>
</feature>
<proteinExistence type="predicted"/>
<keyword evidence="7" id="KW-0732">Signal</keyword>
<dbReference type="STRING" id="599839.J4H3P5"/>
<evidence type="ECO:0000313" key="9">
    <source>
        <dbReference type="Proteomes" id="UP000006352"/>
    </source>
</evidence>
<dbReference type="EMBL" id="HE797120">
    <property type="protein sequence ID" value="CCM03604.1"/>
    <property type="molecule type" value="Genomic_DNA"/>
</dbReference>
<organism evidence="8 9">
    <name type="scientific">Fibroporia radiculosa</name>
    <dbReference type="NCBI Taxonomy" id="599839"/>
    <lineage>
        <taxon>Eukaryota</taxon>
        <taxon>Fungi</taxon>
        <taxon>Dikarya</taxon>
        <taxon>Basidiomycota</taxon>
        <taxon>Agaricomycotina</taxon>
        <taxon>Agaricomycetes</taxon>
        <taxon>Polyporales</taxon>
        <taxon>Fibroporiaceae</taxon>
        <taxon>Fibroporia</taxon>
    </lineage>
</organism>
<evidence type="ECO:0000256" key="7">
    <source>
        <dbReference type="SAM" id="SignalP"/>
    </source>
</evidence>
<dbReference type="RefSeq" id="XP_012182887.1">
    <property type="nucleotide sequence ID" value="XM_012327497.1"/>
</dbReference>
<dbReference type="InterPro" id="IPR051694">
    <property type="entry name" value="Immunoregulatory_rcpt-like"/>
</dbReference>
<keyword evidence="3 6" id="KW-1133">Transmembrane helix</keyword>
<evidence type="ECO:0000256" key="3">
    <source>
        <dbReference type="ARBA" id="ARBA00022989"/>
    </source>
</evidence>
<evidence type="ECO:0000256" key="1">
    <source>
        <dbReference type="ARBA" id="ARBA00004167"/>
    </source>
</evidence>
<keyword evidence="2 6" id="KW-0812">Transmembrane</keyword>
<evidence type="ECO:0000256" key="4">
    <source>
        <dbReference type="ARBA" id="ARBA00023136"/>
    </source>
</evidence>
<accession>J4H3P5</accession>
<keyword evidence="4 6" id="KW-0472">Membrane</keyword>
<evidence type="ECO:0000256" key="6">
    <source>
        <dbReference type="SAM" id="Phobius"/>
    </source>
</evidence>
<dbReference type="PANTHER" id="PTHR15549">
    <property type="entry name" value="PAIRED IMMUNOGLOBULIN-LIKE TYPE 2 RECEPTOR"/>
    <property type="match status" value="1"/>
</dbReference>
<dbReference type="PANTHER" id="PTHR15549:SF30">
    <property type="entry name" value="MID2 DOMAIN-CONTAINING PROTEIN"/>
    <property type="match status" value="1"/>
</dbReference>
<evidence type="ECO:0008006" key="10">
    <source>
        <dbReference type="Google" id="ProtNLM"/>
    </source>
</evidence>
<sequence>MLRLFAHGRYLLFLALVFALLFAPLVSAQYVHARNPRSVLRRDGINFPSIFSSPTNTNTATTSSPTDTKTTDAKTTQTTTSNTVTSTSDSSTSTTSTPTSTSPTTNTDSTSSPGDTSTTQSPQQTTTTSQTNSPTNTDAQTTSSTTPPAAKSSVVTTSLTTNADGQTSVVYVTVPAASAAVSAPNPSATSSNASSSGLSVGGIVGLAVAGGVVLISVLAFAIFKFSRKRYLDEYDDGEFFVIFEFLGSEAIVGNVCYDPMRLAGRSQDGNHSPYCSATRQTSDSAADHGLYAQLASQSSCRIFLRLVFFTEAIKWPELNASHGDNLHALPTHRTGGSGFETSSEVNLARPDSRAGSIAPSAANSAADLFNQHDPYAVPPLPHLNPSVGGVQPYRDDPSAGYYDPYSGPVPNTLDGEAIPMTQIGGRARSPMPGGMGMEGGRMSPAPGMAGGRMSPAPSVALGPPMSGMRAVSPGPGAGYGAGAYGI</sequence>
<comment type="subcellular location">
    <subcellularLocation>
        <location evidence="1">Membrane</location>
        <topology evidence="1">Single-pass membrane protein</topology>
    </subcellularLocation>
</comment>
<name>J4H3P5_9APHY</name>
<dbReference type="AlphaFoldDB" id="J4H3P5"/>